<evidence type="ECO:0000313" key="6">
    <source>
        <dbReference type="EMBL" id="PAV13884.1"/>
    </source>
</evidence>
<dbReference type="GO" id="GO:0046872">
    <property type="term" value="F:metal ion binding"/>
    <property type="evidence" value="ECO:0007669"/>
    <property type="project" value="UniProtKB-KW"/>
</dbReference>
<dbReference type="PROSITE" id="PS51379">
    <property type="entry name" value="4FE4S_FER_2"/>
    <property type="match status" value="2"/>
</dbReference>
<organism evidence="6 7">
    <name type="scientific">Methanosarcina spelaei</name>
    <dbReference type="NCBI Taxonomy" id="1036679"/>
    <lineage>
        <taxon>Archaea</taxon>
        <taxon>Methanobacteriati</taxon>
        <taxon>Methanobacteriota</taxon>
        <taxon>Stenosarchaea group</taxon>
        <taxon>Methanomicrobia</taxon>
        <taxon>Methanosarcinales</taxon>
        <taxon>Methanosarcinaceae</taxon>
        <taxon>Methanosarcina</taxon>
    </lineage>
</organism>
<protein>
    <submittedName>
        <fullName evidence="6">4Fe-4S ferredoxin</fullName>
    </submittedName>
</protein>
<feature type="domain" description="4Fe-4S ferredoxin-type" evidence="5">
    <location>
        <begin position="34"/>
        <end position="64"/>
    </location>
</feature>
<proteinExistence type="predicted"/>
<dbReference type="Gene3D" id="3.30.70.20">
    <property type="match status" value="1"/>
</dbReference>
<dbReference type="Pfam" id="PF13237">
    <property type="entry name" value="Fer4_10"/>
    <property type="match status" value="1"/>
</dbReference>
<dbReference type="GO" id="GO:0051539">
    <property type="term" value="F:4 iron, 4 sulfur cluster binding"/>
    <property type="evidence" value="ECO:0007669"/>
    <property type="project" value="UniProtKB-KW"/>
</dbReference>
<dbReference type="InterPro" id="IPR017900">
    <property type="entry name" value="4Fe4S_Fe_S_CS"/>
</dbReference>
<accession>A0A2A2HX49</accession>
<keyword evidence="2" id="KW-0479">Metal-binding</keyword>
<dbReference type="OrthoDB" id="23833at2157"/>
<evidence type="ECO:0000256" key="1">
    <source>
        <dbReference type="ARBA" id="ARBA00022485"/>
    </source>
</evidence>
<dbReference type="Proteomes" id="UP000218164">
    <property type="component" value="Unassembled WGS sequence"/>
</dbReference>
<dbReference type="PANTHER" id="PTHR43687">
    <property type="entry name" value="ADENYLYLSULFATE REDUCTASE, BETA SUBUNIT"/>
    <property type="match status" value="1"/>
</dbReference>
<dbReference type="EMBL" id="LMVP01000046">
    <property type="protein sequence ID" value="PAV13884.1"/>
    <property type="molecule type" value="Genomic_DNA"/>
</dbReference>
<comment type="caution">
    <text evidence="6">The sequence shown here is derived from an EMBL/GenBank/DDBJ whole genome shotgun (WGS) entry which is preliminary data.</text>
</comment>
<feature type="domain" description="4Fe-4S ferredoxin-type" evidence="5">
    <location>
        <begin position="1"/>
        <end position="30"/>
    </location>
</feature>
<dbReference type="InterPro" id="IPR017896">
    <property type="entry name" value="4Fe4S_Fe-S-bd"/>
</dbReference>
<evidence type="ECO:0000313" key="7">
    <source>
        <dbReference type="Proteomes" id="UP000218164"/>
    </source>
</evidence>
<dbReference type="GO" id="GO:0016491">
    <property type="term" value="F:oxidoreductase activity"/>
    <property type="evidence" value="ECO:0007669"/>
    <property type="project" value="UniProtKB-ARBA"/>
</dbReference>
<name>A0A2A2HX49_9EURY</name>
<dbReference type="PANTHER" id="PTHR43687:SF5">
    <property type="entry name" value="4FE-4S FERREDOXIN-TYPE DOMAIN-CONTAINING PROTEIN"/>
    <property type="match status" value="1"/>
</dbReference>
<keyword evidence="7" id="KW-1185">Reference proteome</keyword>
<dbReference type="InterPro" id="IPR050572">
    <property type="entry name" value="Fe-S_Ferredoxin"/>
</dbReference>
<keyword evidence="3" id="KW-0408">Iron</keyword>
<gene>
    <name evidence="6" type="ORF">ASJ81_03135</name>
</gene>
<sequence>MHPVIDYKECTGALACYEVCPAEVFDIEEIDRVKRAVVARPENCIECYQCVEACPENAIELVED</sequence>
<dbReference type="RefSeq" id="WP_095643317.1">
    <property type="nucleotide sequence ID" value="NZ_LMVP01000046.1"/>
</dbReference>
<keyword evidence="1" id="KW-0004">4Fe-4S</keyword>
<evidence type="ECO:0000256" key="3">
    <source>
        <dbReference type="ARBA" id="ARBA00023004"/>
    </source>
</evidence>
<keyword evidence="4" id="KW-0411">Iron-sulfur</keyword>
<evidence type="ECO:0000256" key="4">
    <source>
        <dbReference type="ARBA" id="ARBA00023014"/>
    </source>
</evidence>
<reference evidence="6 7" key="1">
    <citation type="journal article" date="2017" name="BMC Genomics">
        <title>Genomic analysis of methanogenic archaea reveals a shift towards energy conservation.</title>
        <authorList>
            <person name="Gilmore S.P."/>
            <person name="Henske J.K."/>
            <person name="Sexton J.A."/>
            <person name="Solomon K.V."/>
            <person name="Seppala S."/>
            <person name="Yoo J.I."/>
            <person name="Huyett L.M."/>
            <person name="Pressman A."/>
            <person name="Cogan J.Z."/>
            <person name="Kivenson V."/>
            <person name="Peng X."/>
            <person name="Tan Y."/>
            <person name="Valentine D.L."/>
            <person name="O'Malley M.A."/>
        </authorList>
    </citation>
    <scope>NUCLEOTIDE SEQUENCE [LARGE SCALE GENOMIC DNA]</scope>
    <source>
        <strain evidence="6 7">MC-15</strain>
    </source>
</reference>
<dbReference type="AlphaFoldDB" id="A0A2A2HX49"/>
<evidence type="ECO:0000256" key="2">
    <source>
        <dbReference type="ARBA" id="ARBA00022723"/>
    </source>
</evidence>
<evidence type="ECO:0000259" key="5">
    <source>
        <dbReference type="PROSITE" id="PS51379"/>
    </source>
</evidence>
<dbReference type="PROSITE" id="PS00198">
    <property type="entry name" value="4FE4S_FER_1"/>
    <property type="match status" value="1"/>
</dbReference>
<dbReference type="SUPFAM" id="SSF54862">
    <property type="entry name" value="4Fe-4S ferredoxins"/>
    <property type="match status" value="1"/>
</dbReference>